<dbReference type="PANTHER" id="PTHR24559">
    <property type="entry name" value="TRANSPOSON TY3-I GAG-POL POLYPROTEIN"/>
    <property type="match status" value="1"/>
</dbReference>
<dbReference type="AlphaFoldDB" id="A0A9Q3D478"/>
<accession>A0A9Q3D478</accession>
<dbReference type="InterPro" id="IPR053134">
    <property type="entry name" value="RNA-dir_DNA_polymerase"/>
</dbReference>
<evidence type="ECO:0000313" key="1">
    <source>
        <dbReference type="EMBL" id="MBW0496606.1"/>
    </source>
</evidence>
<sequence>MTVCIDNAQNPLIIYSGAHCSIVARNYLYNHFPKWESKLLPTKAKNLKSASGKMTSIGTIIKEIIIPHKEGNIRLNPDFVMLDDAHIQGFLLGTDYQRMYGIDIYNSKNRNITIGTNMEKKFSLDIYQISAQDALEELLNEFREGQFRTTLTSKQKLSLLRLLRKNRPAFSIGEEPLGKIRGHDIELYLDVERPYPPMLRRSSYPESLETRKEIEKHINEILEMDVIRKIGNNEIVEITTPVLVTWHNGKSRLCGDFRALNSYTKTNRYPIPRICHALDKLAKAK</sequence>
<dbReference type="Proteomes" id="UP000765509">
    <property type="component" value="Unassembled WGS sequence"/>
</dbReference>
<name>A0A9Q3D478_9BASI</name>
<proteinExistence type="predicted"/>
<protein>
    <recommendedName>
        <fullName evidence="3">Reverse transcriptase domain-containing protein</fullName>
    </recommendedName>
</protein>
<evidence type="ECO:0000313" key="2">
    <source>
        <dbReference type="Proteomes" id="UP000765509"/>
    </source>
</evidence>
<evidence type="ECO:0008006" key="3">
    <source>
        <dbReference type="Google" id="ProtNLM"/>
    </source>
</evidence>
<organism evidence="1 2">
    <name type="scientific">Austropuccinia psidii MF-1</name>
    <dbReference type="NCBI Taxonomy" id="1389203"/>
    <lineage>
        <taxon>Eukaryota</taxon>
        <taxon>Fungi</taxon>
        <taxon>Dikarya</taxon>
        <taxon>Basidiomycota</taxon>
        <taxon>Pucciniomycotina</taxon>
        <taxon>Pucciniomycetes</taxon>
        <taxon>Pucciniales</taxon>
        <taxon>Sphaerophragmiaceae</taxon>
        <taxon>Austropuccinia</taxon>
    </lineage>
</organism>
<dbReference type="Gene3D" id="3.10.10.10">
    <property type="entry name" value="HIV Type 1 Reverse Transcriptase, subunit A, domain 1"/>
    <property type="match status" value="1"/>
</dbReference>
<gene>
    <name evidence="1" type="ORF">O181_036321</name>
</gene>
<dbReference type="InterPro" id="IPR043502">
    <property type="entry name" value="DNA/RNA_pol_sf"/>
</dbReference>
<dbReference type="PANTHER" id="PTHR24559:SF444">
    <property type="entry name" value="REVERSE TRANSCRIPTASE DOMAIN-CONTAINING PROTEIN"/>
    <property type="match status" value="1"/>
</dbReference>
<keyword evidence="2" id="KW-1185">Reference proteome</keyword>
<dbReference type="EMBL" id="AVOT02013722">
    <property type="protein sequence ID" value="MBW0496606.1"/>
    <property type="molecule type" value="Genomic_DNA"/>
</dbReference>
<dbReference type="SUPFAM" id="SSF56672">
    <property type="entry name" value="DNA/RNA polymerases"/>
    <property type="match status" value="1"/>
</dbReference>
<comment type="caution">
    <text evidence="1">The sequence shown here is derived from an EMBL/GenBank/DDBJ whole genome shotgun (WGS) entry which is preliminary data.</text>
</comment>
<reference evidence="1" key="1">
    <citation type="submission" date="2021-03" db="EMBL/GenBank/DDBJ databases">
        <title>Draft genome sequence of rust myrtle Austropuccinia psidii MF-1, a brazilian biotype.</title>
        <authorList>
            <person name="Quecine M.C."/>
            <person name="Pachon D.M.R."/>
            <person name="Bonatelli M.L."/>
            <person name="Correr F.H."/>
            <person name="Franceschini L.M."/>
            <person name="Leite T.F."/>
            <person name="Margarido G.R.A."/>
            <person name="Almeida C.A."/>
            <person name="Ferrarezi J.A."/>
            <person name="Labate C.A."/>
        </authorList>
    </citation>
    <scope>NUCLEOTIDE SEQUENCE</scope>
    <source>
        <strain evidence="1">MF-1</strain>
    </source>
</reference>